<dbReference type="SUPFAM" id="SSF54001">
    <property type="entry name" value="Cysteine proteinases"/>
    <property type="match status" value="1"/>
</dbReference>
<dbReference type="Gene3D" id="3.90.70.10">
    <property type="entry name" value="Cysteine proteinases"/>
    <property type="match status" value="1"/>
</dbReference>
<keyword evidence="5" id="KW-1185">Reference proteome</keyword>
<dbReference type="Proteomes" id="UP000018208">
    <property type="component" value="Unassembled WGS sequence"/>
</dbReference>
<dbReference type="AlphaFoldDB" id="V6LMM0"/>
<dbReference type="EMBL" id="AUWU02000002">
    <property type="protein sequence ID" value="KAH0576227.1"/>
    <property type="molecule type" value="Genomic_DNA"/>
</dbReference>
<dbReference type="EMBL" id="KI546095">
    <property type="protein sequence ID" value="EST45463.1"/>
    <property type="molecule type" value="Genomic_DNA"/>
</dbReference>
<dbReference type="PROSITE" id="PS00640">
    <property type="entry name" value="THIOL_PROTEASE_ASN"/>
    <property type="match status" value="1"/>
</dbReference>
<reference evidence="4" key="2">
    <citation type="submission" date="2020-12" db="EMBL/GenBank/DDBJ databases">
        <title>New Spironucleus salmonicida genome in near-complete chromosomes.</title>
        <authorList>
            <person name="Xu F."/>
            <person name="Kurt Z."/>
            <person name="Jimenez-Gonzalez A."/>
            <person name="Astvaldsson A."/>
            <person name="Andersson J.O."/>
            <person name="Svard S.G."/>
        </authorList>
    </citation>
    <scope>NUCLEOTIDE SEQUENCE</scope>
    <source>
        <strain evidence="4">ATCC 50377</strain>
    </source>
</reference>
<accession>V6LMM0</accession>
<evidence type="ECO:0000313" key="4">
    <source>
        <dbReference type="EMBL" id="KAH0576227.1"/>
    </source>
</evidence>
<dbReference type="GO" id="GO:0006508">
    <property type="term" value="P:proteolysis"/>
    <property type="evidence" value="ECO:0007669"/>
    <property type="project" value="InterPro"/>
</dbReference>
<evidence type="ECO:0000256" key="1">
    <source>
        <dbReference type="ARBA" id="ARBA00008455"/>
    </source>
</evidence>
<organism evidence="3">
    <name type="scientific">Spironucleus salmonicida</name>
    <dbReference type="NCBI Taxonomy" id="348837"/>
    <lineage>
        <taxon>Eukaryota</taxon>
        <taxon>Metamonada</taxon>
        <taxon>Diplomonadida</taxon>
        <taxon>Hexamitidae</taxon>
        <taxon>Hexamitinae</taxon>
        <taxon>Spironucleus</taxon>
    </lineage>
</organism>
<dbReference type="OrthoDB" id="640249at2759"/>
<dbReference type="InterPro" id="IPR013128">
    <property type="entry name" value="Peptidase_C1A"/>
</dbReference>
<dbReference type="InterPro" id="IPR038765">
    <property type="entry name" value="Papain-like_cys_pep_sf"/>
</dbReference>
<dbReference type="InterPro" id="IPR000668">
    <property type="entry name" value="Peptidase_C1A_C"/>
</dbReference>
<dbReference type="Pfam" id="PF00112">
    <property type="entry name" value="Peptidase_C1"/>
    <property type="match status" value="1"/>
</dbReference>
<evidence type="ECO:0000313" key="3">
    <source>
        <dbReference type="EMBL" id="EST45463.1"/>
    </source>
</evidence>
<name>V6LMM0_9EUKA</name>
<dbReference type="GO" id="GO:0008234">
    <property type="term" value="F:cysteine-type peptidase activity"/>
    <property type="evidence" value="ECO:0007669"/>
    <property type="project" value="InterPro"/>
</dbReference>
<sequence length="288" mass="31699">MLLTLSAGFLSQRTLDLINAHQGRTWSATMPDYFARKSLEQIHAASVAREQRPRSGLPPFVPAAAPIPQSFFWPDQRPECTQFVKDQLSCNAGWAFTNILTFAAVRCITGVDAAHTSYSFQEMISCDAHAYGCQHGFTSYGSDYLVKSGVSTERCVGYVSGLTGDSGKCPTRCDDGSRMPAKAKSDGEVKVVGEHSMLLQLLKAPLVAEIEIYEDFLYYASGVYEHTVGELIGFQGVQIVGWGAEGETRFWIVKNSWGEAWGEQGFFKIVRGANEAGIESQAFQSFWN</sequence>
<reference evidence="3 4" key="1">
    <citation type="journal article" date="2014" name="PLoS Genet.">
        <title>The Genome of Spironucleus salmonicida Highlights a Fish Pathogen Adapted to Fluctuating Environments.</title>
        <authorList>
            <person name="Xu F."/>
            <person name="Jerlstrom-Hultqvist J."/>
            <person name="Einarsson E."/>
            <person name="Astvaldsson A."/>
            <person name="Svard S.G."/>
            <person name="Andersson J.O."/>
        </authorList>
    </citation>
    <scope>NUCLEOTIDE SEQUENCE</scope>
    <source>
        <strain evidence="4">ATCC 50377</strain>
    </source>
</reference>
<evidence type="ECO:0000259" key="2">
    <source>
        <dbReference type="SMART" id="SM00645"/>
    </source>
</evidence>
<dbReference type="InterPro" id="IPR025661">
    <property type="entry name" value="Pept_asp_AS"/>
</dbReference>
<feature type="domain" description="Peptidase C1A papain C-terminal" evidence="2">
    <location>
        <begin position="67"/>
        <end position="286"/>
    </location>
</feature>
<proteinExistence type="inferred from homology"/>
<gene>
    <name evidence="3" type="ORF">SS50377_14617</name>
    <name evidence="4" type="ORF">SS50377_21788</name>
</gene>
<dbReference type="SMART" id="SM00645">
    <property type="entry name" value="Pept_C1"/>
    <property type="match status" value="1"/>
</dbReference>
<protein>
    <submittedName>
        <fullName evidence="3">Cathepsin B</fullName>
    </submittedName>
</protein>
<dbReference type="PANTHER" id="PTHR12411">
    <property type="entry name" value="CYSTEINE PROTEASE FAMILY C1-RELATED"/>
    <property type="match status" value="1"/>
</dbReference>
<comment type="similarity">
    <text evidence="1">Belongs to the peptidase C1 family.</text>
</comment>
<dbReference type="VEuPathDB" id="GiardiaDB:SS50377_21788"/>
<evidence type="ECO:0000313" key="5">
    <source>
        <dbReference type="Proteomes" id="UP000018208"/>
    </source>
</evidence>